<evidence type="ECO:0000313" key="2">
    <source>
        <dbReference type="Proteomes" id="UP000179786"/>
    </source>
</evidence>
<evidence type="ECO:0000313" key="1">
    <source>
        <dbReference type="EMBL" id="OHU90973.1"/>
    </source>
</evidence>
<protein>
    <recommendedName>
        <fullName evidence="3">DUF1203 domain-containing protein</fullName>
    </recommendedName>
</protein>
<dbReference type="Proteomes" id="UP000179786">
    <property type="component" value="Unassembled WGS sequence"/>
</dbReference>
<keyword evidence="2" id="KW-1185">Reference proteome</keyword>
<dbReference type="AlphaFoldDB" id="A0A1S1MVC3"/>
<sequence>MNTDFIIKALDLELFTPLMSLDQSALAAVDARWVYVDSVPGFPCRVSLVDAQVGERVMLVHFFHHDSTSPYRSSGPIFVREQAKTANLSVNEIPEVLSQRLLSLRGYSAHHDMLEAVSAQGEQVKGVIHQIFANPEIDYVHIHNASPGCYSCVAYRAESY</sequence>
<dbReference type="EMBL" id="MKJU01000025">
    <property type="protein sequence ID" value="OHU90973.1"/>
    <property type="molecule type" value="Genomic_DNA"/>
</dbReference>
<dbReference type="STRING" id="1859457.BET10_08850"/>
<dbReference type="OrthoDB" id="5953307at2"/>
<evidence type="ECO:0008006" key="3">
    <source>
        <dbReference type="Google" id="ProtNLM"/>
    </source>
</evidence>
<proteinExistence type="predicted"/>
<gene>
    <name evidence="1" type="ORF">BET10_08850</name>
</gene>
<name>A0A1S1MVC3_9GAMM</name>
<dbReference type="RefSeq" id="WP_070984395.1">
    <property type="nucleotide sequence ID" value="NZ_MKJU01000025.1"/>
</dbReference>
<organism evidence="1 2">
    <name type="scientific">Pseudoalteromonas amylolytica</name>
    <dbReference type="NCBI Taxonomy" id="1859457"/>
    <lineage>
        <taxon>Bacteria</taxon>
        <taxon>Pseudomonadati</taxon>
        <taxon>Pseudomonadota</taxon>
        <taxon>Gammaproteobacteria</taxon>
        <taxon>Alteromonadales</taxon>
        <taxon>Pseudoalteromonadaceae</taxon>
        <taxon>Pseudoalteromonas</taxon>
    </lineage>
</organism>
<accession>A0A1S1MVC3</accession>
<dbReference type="InterPro" id="IPR009593">
    <property type="entry name" value="DUF1203"/>
</dbReference>
<comment type="caution">
    <text evidence="1">The sequence shown here is derived from an EMBL/GenBank/DDBJ whole genome shotgun (WGS) entry which is preliminary data.</text>
</comment>
<reference evidence="1 2" key="1">
    <citation type="submission" date="2016-09" db="EMBL/GenBank/DDBJ databases">
        <title>Pseudoalteromonas amylolytica sp. nov., isolated from the surface seawater.</title>
        <authorList>
            <person name="Wu Y.-H."/>
            <person name="Cheng H."/>
            <person name="Jin X.-B."/>
            <person name="Wang C.-S."/>
            <person name="Xu X.-W."/>
        </authorList>
    </citation>
    <scope>NUCLEOTIDE SEQUENCE [LARGE SCALE GENOMIC DNA]</scope>
    <source>
        <strain evidence="1 2">JW1</strain>
    </source>
</reference>
<dbReference type="Pfam" id="PF06718">
    <property type="entry name" value="DUF1203"/>
    <property type="match status" value="1"/>
</dbReference>